<proteinExistence type="inferred from homology"/>
<evidence type="ECO:0000313" key="5">
    <source>
        <dbReference type="Proteomes" id="UP000292136"/>
    </source>
</evidence>
<dbReference type="EMBL" id="SHKM01000002">
    <property type="protein sequence ID" value="RZT76503.1"/>
    <property type="molecule type" value="Genomic_DNA"/>
</dbReference>
<comment type="subcellular location">
    <subcellularLocation>
        <location evidence="1">Periplasm</location>
    </subcellularLocation>
</comment>
<keyword evidence="5" id="KW-1185">Reference proteome</keyword>
<dbReference type="PANTHER" id="PTHR30024">
    <property type="entry name" value="ALIPHATIC SULFONATES-BINDING PROTEIN-RELATED"/>
    <property type="match status" value="1"/>
</dbReference>
<organism evidence="4 5">
    <name type="scientific">Azospira oryzae</name>
    <dbReference type="NCBI Taxonomy" id="146939"/>
    <lineage>
        <taxon>Bacteria</taxon>
        <taxon>Pseudomonadati</taxon>
        <taxon>Pseudomonadota</taxon>
        <taxon>Betaproteobacteria</taxon>
        <taxon>Rhodocyclales</taxon>
        <taxon>Rhodocyclaceae</taxon>
        <taxon>Azospira</taxon>
    </lineage>
</organism>
<keyword evidence="3" id="KW-0732">Signal</keyword>
<dbReference type="Gene3D" id="3.40.190.10">
    <property type="entry name" value="Periplasmic binding protein-like II"/>
    <property type="match status" value="2"/>
</dbReference>
<evidence type="ECO:0000256" key="3">
    <source>
        <dbReference type="ARBA" id="ARBA00022729"/>
    </source>
</evidence>
<gene>
    <name evidence="4" type="ORF">EV678_2380</name>
</gene>
<evidence type="ECO:0000256" key="2">
    <source>
        <dbReference type="ARBA" id="ARBA00010742"/>
    </source>
</evidence>
<dbReference type="Proteomes" id="UP000292136">
    <property type="component" value="Unassembled WGS sequence"/>
</dbReference>
<accession>A0ABY0IQ34</accession>
<comment type="similarity">
    <text evidence="2">Belongs to the bacterial solute-binding protein SsuA/TauA family.</text>
</comment>
<protein>
    <submittedName>
        <fullName evidence="4">NitT/TauT family transport system substrate-binding protein</fullName>
    </submittedName>
</protein>
<evidence type="ECO:0000313" key="4">
    <source>
        <dbReference type="EMBL" id="RZT76503.1"/>
    </source>
</evidence>
<sequence length="332" mass="35677">MSSASAHASLLPHLTRRRLLLAAGAALLAGCGRRQQLAPLRLGTNEWPGYEPLHLARERGYWSDAPLRLYELTSSSEVLRALRNGALDGAALTGDEALSLLADKVEVRVALVLDISHGGDALVARPDIRRLADLKGRRIGVENQALGAYMLTRALAQGGLAPADVSVVPLTVDTHINAYIAGAVDAVVTFEPVLSRLQAMGAHQLFSSRQTPGEIFDLLVVREEAYRQHRATLKTLSQAWFRVLDEFKAAPAEVAAALGRRTQSSGPELLKALDGLVLPDRQENLNLLTGTTPAIAAPLQRLATLMQERQLLSHGVAPLRLLPADLAEVLAP</sequence>
<evidence type="ECO:0000256" key="1">
    <source>
        <dbReference type="ARBA" id="ARBA00004418"/>
    </source>
</evidence>
<dbReference type="SUPFAM" id="SSF53850">
    <property type="entry name" value="Periplasmic binding protein-like II"/>
    <property type="match status" value="1"/>
</dbReference>
<reference evidence="4 5" key="1">
    <citation type="submission" date="2019-02" db="EMBL/GenBank/DDBJ databases">
        <title>Genomic Encyclopedia of Type Strains, Phase IV (KMG-IV): sequencing the most valuable type-strain genomes for metagenomic binning, comparative biology and taxonomic classification.</title>
        <authorList>
            <person name="Goeker M."/>
        </authorList>
    </citation>
    <scope>NUCLEOTIDE SEQUENCE [LARGE SCALE GENOMIC DNA]</scope>
    <source>
        <strain evidence="4 5">DSM 21223</strain>
    </source>
</reference>
<dbReference type="Pfam" id="PF13379">
    <property type="entry name" value="NMT1_2"/>
    <property type="match status" value="1"/>
</dbReference>
<dbReference type="PANTHER" id="PTHR30024:SF47">
    <property type="entry name" value="TAURINE-BINDING PERIPLASMIC PROTEIN"/>
    <property type="match status" value="1"/>
</dbReference>
<name>A0ABY0IQ34_9RHOO</name>
<comment type="caution">
    <text evidence="4">The sequence shown here is derived from an EMBL/GenBank/DDBJ whole genome shotgun (WGS) entry which is preliminary data.</text>
</comment>
<dbReference type="RefSeq" id="WP_130459675.1">
    <property type="nucleotide sequence ID" value="NZ_SHKM01000002.1"/>
</dbReference>